<name>A0A919F523_9XANT</name>
<organism evidence="2 3">
    <name type="scientific">Xanthomonas boreopolis</name>
    <dbReference type="NCBI Taxonomy" id="86183"/>
    <lineage>
        <taxon>Bacteria</taxon>
        <taxon>Pseudomonadati</taxon>
        <taxon>Pseudomonadota</taxon>
        <taxon>Gammaproteobacteria</taxon>
        <taxon>Lysobacterales</taxon>
        <taxon>Lysobacteraceae</taxon>
        <taxon>Xanthomonas</taxon>
    </lineage>
</organism>
<accession>A0A919F523</accession>
<keyword evidence="3" id="KW-1185">Reference proteome</keyword>
<evidence type="ECO:0000313" key="2">
    <source>
        <dbReference type="EMBL" id="GHH47178.1"/>
    </source>
</evidence>
<sequence>MRPILLLSLLSVAAPLHAQQIHRCTGPDGTAVFTDRRCEDVGALARLPPATRLDGEAGLYRHGCPRRLSELVDALRSAIDAHDVNRLSSVYLWPSLSDQAANRVLTQLEAIAERPLVDIAPLYPEARGPLPPDAATAPPSSPRPWGLRLEQTLANNSTPSHTILTLRRQYNCFWVSF</sequence>
<dbReference type="EMBL" id="BNBA01000002">
    <property type="protein sequence ID" value="GHH47178.1"/>
    <property type="molecule type" value="Genomic_DNA"/>
</dbReference>
<reference evidence="2" key="2">
    <citation type="submission" date="2020-09" db="EMBL/GenBank/DDBJ databases">
        <authorList>
            <person name="Sun Q."/>
            <person name="Ohkuma M."/>
        </authorList>
    </citation>
    <scope>NUCLEOTIDE SEQUENCE</scope>
    <source>
        <strain evidence="2">JCM 13306</strain>
    </source>
</reference>
<dbReference type="RefSeq" id="WP_434028420.1">
    <property type="nucleotide sequence ID" value="NZ_BNBA01000002.1"/>
</dbReference>
<evidence type="ECO:0008006" key="4">
    <source>
        <dbReference type="Google" id="ProtNLM"/>
    </source>
</evidence>
<dbReference type="AlphaFoldDB" id="A0A919F523"/>
<dbReference type="Proteomes" id="UP000623958">
    <property type="component" value="Unassembled WGS sequence"/>
</dbReference>
<evidence type="ECO:0000313" key="3">
    <source>
        <dbReference type="Proteomes" id="UP000623958"/>
    </source>
</evidence>
<keyword evidence="1" id="KW-0732">Signal</keyword>
<feature type="chain" id="PRO_5036880346" description="DUF4124 domain-containing protein" evidence="1">
    <location>
        <begin position="19"/>
        <end position="177"/>
    </location>
</feature>
<reference evidence="2" key="1">
    <citation type="journal article" date="2014" name="Int. J. Syst. Evol. Microbiol.">
        <title>Complete genome sequence of Corynebacterium casei LMG S-19264T (=DSM 44701T), isolated from a smear-ripened cheese.</title>
        <authorList>
            <consortium name="US DOE Joint Genome Institute (JGI-PGF)"/>
            <person name="Walter F."/>
            <person name="Albersmeier A."/>
            <person name="Kalinowski J."/>
            <person name="Ruckert C."/>
        </authorList>
    </citation>
    <scope>NUCLEOTIDE SEQUENCE</scope>
    <source>
        <strain evidence="2">JCM 13306</strain>
    </source>
</reference>
<protein>
    <recommendedName>
        <fullName evidence="4">DUF4124 domain-containing protein</fullName>
    </recommendedName>
</protein>
<proteinExistence type="predicted"/>
<gene>
    <name evidence="2" type="ORF">GCM10009090_03240</name>
</gene>
<evidence type="ECO:0000256" key="1">
    <source>
        <dbReference type="SAM" id="SignalP"/>
    </source>
</evidence>
<feature type="signal peptide" evidence="1">
    <location>
        <begin position="1"/>
        <end position="18"/>
    </location>
</feature>
<comment type="caution">
    <text evidence="2">The sequence shown here is derived from an EMBL/GenBank/DDBJ whole genome shotgun (WGS) entry which is preliminary data.</text>
</comment>